<proteinExistence type="predicted"/>
<accession>A0A0A9AFE2</accession>
<evidence type="ECO:0000256" key="1">
    <source>
        <dbReference type="SAM" id="MobiDB-lite"/>
    </source>
</evidence>
<feature type="region of interest" description="Disordered" evidence="1">
    <location>
        <begin position="1"/>
        <end position="27"/>
    </location>
</feature>
<dbReference type="EMBL" id="GBRH01247491">
    <property type="protein sequence ID" value="JAD50404.1"/>
    <property type="molecule type" value="Transcribed_RNA"/>
</dbReference>
<name>A0A0A9AFE2_ARUDO</name>
<evidence type="ECO:0000313" key="2">
    <source>
        <dbReference type="EMBL" id="JAD50404.1"/>
    </source>
</evidence>
<reference evidence="2" key="1">
    <citation type="submission" date="2014-09" db="EMBL/GenBank/DDBJ databases">
        <authorList>
            <person name="Magalhaes I.L.F."/>
            <person name="Oliveira U."/>
            <person name="Santos F.R."/>
            <person name="Vidigal T.H.D.A."/>
            <person name="Brescovit A.D."/>
            <person name="Santos A.J."/>
        </authorList>
    </citation>
    <scope>NUCLEOTIDE SEQUENCE</scope>
    <source>
        <tissue evidence="2">Shoot tissue taken approximately 20 cm above the soil surface</tissue>
    </source>
</reference>
<dbReference type="AlphaFoldDB" id="A0A0A9AFE2"/>
<reference evidence="2" key="2">
    <citation type="journal article" date="2015" name="Data Brief">
        <title>Shoot transcriptome of the giant reed, Arundo donax.</title>
        <authorList>
            <person name="Barrero R.A."/>
            <person name="Guerrero F.D."/>
            <person name="Moolhuijzen P."/>
            <person name="Goolsby J.A."/>
            <person name="Tidwell J."/>
            <person name="Bellgard S.E."/>
            <person name="Bellgard M.I."/>
        </authorList>
    </citation>
    <scope>NUCLEOTIDE SEQUENCE</scope>
    <source>
        <tissue evidence="2">Shoot tissue taken approximately 20 cm above the soil surface</tissue>
    </source>
</reference>
<sequence length="27" mass="2992">MWSPYLKIDRPVDGNGMPMALSPSSEL</sequence>
<protein>
    <submittedName>
        <fullName evidence="2">Uncharacterized protein</fullName>
    </submittedName>
</protein>
<organism evidence="2">
    <name type="scientific">Arundo donax</name>
    <name type="common">Giant reed</name>
    <name type="synonym">Donax arundinaceus</name>
    <dbReference type="NCBI Taxonomy" id="35708"/>
    <lineage>
        <taxon>Eukaryota</taxon>
        <taxon>Viridiplantae</taxon>
        <taxon>Streptophyta</taxon>
        <taxon>Embryophyta</taxon>
        <taxon>Tracheophyta</taxon>
        <taxon>Spermatophyta</taxon>
        <taxon>Magnoliopsida</taxon>
        <taxon>Liliopsida</taxon>
        <taxon>Poales</taxon>
        <taxon>Poaceae</taxon>
        <taxon>PACMAD clade</taxon>
        <taxon>Arundinoideae</taxon>
        <taxon>Arundineae</taxon>
        <taxon>Arundo</taxon>
    </lineage>
</organism>